<comment type="function">
    <text evidence="7">Catalyzes the specific phosphorylation of the 3-hydroxyl group of shikimic acid using ATP as a cosubstrate.</text>
</comment>
<dbReference type="GO" id="GO:0005829">
    <property type="term" value="C:cytosol"/>
    <property type="evidence" value="ECO:0007669"/>
    <property type="project" value="TreeGrafter"/>
</dbReference>
<comment type="catalytic activity">
    <reaction evidence="7">
        <text>shikimate + ATP = 3-phosphoshikimate + ADP + H(+)</text>
        <dbReference type="Rhea" id="RHEA:13121"/>
        <dbReference type="ChEBI" id="CHEBI:15378"/>
        <dbReference type="ChEBI" id="CHEBI:30616"/>
        <dbReference type="ChEBI" id="CHEBI:36208"/>
        <dbReference type="ChEBI" id="CHEBI:145989"/>
        <dbReference type="ChEBI" id="CHEBI:456216"/>
        <dbReference type="EC" id="2.7.1.71"/>
    </reaction>
</comment>
<dbReference type="GO" id="GO:0009073">
    <property type="term" value="P:aromatic amino acid family biosynthetic process"/>
    <property type="evidence" value="ECO:0007669"/>
    <property type="project" value="UniProtKB-KW"/>
</dbReference>
<dbReference type="GO" id="GO:0005524">
    <property type="term" value="F:ATP binding"/>
    <property type="evidence" value="ECO:0007669"/>
    <property type="project" value="UniProtKB-UniRule"/>
</dbReference>
<keyword evidence="7" id="KW-0963">Cytoplasm</keyword>
<evidence type="ECO:0000256" key="2">
    <source>
        <dbReference type="ARBA" id="ARBA00022679"/>
    </source>
</evidence>
<feature type="binding site" evidence="7">
    <location>
        <position position="56"/>
    </location>
    <ligand>
        <name>substrate</name>
    </ligand>
</feature>
<keyword evidence="7" id="KW-0460">Magnesium</keyword>
<evidence type="ECO:0000256" key="7">
    <source>
        <dbReference type="HAMAP-Rule" id="MF_00109"/>
    </source>
</evidence>
<comment type="caution">
    <text evidence="7">Lacks conserved residue(s) required for the propagation of feature annotation.</text>
</comment>
<organism evidence="8">
    <name type="scientific">uncultured Desulfobacterium sp</name>
    <dbReference type="NCBI Taxonomy" id="201089"/>
    <lineage>
        <taxon>Bacteria</taxon>
        <taxon>Pseudomonadati</taxon>
        <taxon>Thermodesulfobacteriota</taxon>
        <taxon>Desulfobacteria</taxon>
        <taxon>Desulfobacterales</taxon>
        <taxon>Desulfobacteriaceae</taxon>
        <taxon>Desulfobacterium</taxon>
        <taxon>environmental samples</taxon>
    </lineage>
</organism>
<dbReference type="InterPro" id="IPR027417">
    <property type="entry name" value="P-loop_NTPase"/>
</dbReference>
<dbReference type="GO" id="GO:0004765">
    <property type="term" value="F:shikimate kinase activity"/>
    <property type="evidence" value="ECO:0007669"/>
    <property type="project" value="UniProtKB-UniRule"/>
</dbReference>
<dbReference type="InterPro" id="IPR031322">
    <property type="entry name" value="Shikimate/glucono_kinase"/>
</dbReference>
<comment type="pathway">
    <text evidence="7">Metabolic intermediate biosynthesis; chorismate biosynthesis; chorismate from D-erythrose 4-phosphate and phosphoenolpyruvate: step 5/7.</text>
</comment>
<accession>A0A445MWD1</accession>
<dbReference type="PANTHER" id="PTHR21087">
    <property type="entry name" value="SHIKIMATE KINASE"/>
    <property type="match status" value="1"/>
</dbReference>
<reference evidence="8" key="1">
    <citation type="submission" date="2018-01" db="EMBL/GenBank/DDBJ databases">
        <authorList>
            <person name="Regsiter A."/>
            <person name="William W."/>
        </authorList>
    </citation>
    <scope>NUCLEOTIDE SEQUENCE</scope>
    <source>
        <strain evidence="8">TRIP AH-1</strain>
    </source>
</reference>
<keyword evidence="3 7" id="KW-0547">Nucleotide-binding</keyword>
<keyword evidence="6 7" id="KW-0057">Aromatic amino acid biosynthesis</keyword>
<feature type="binding site" evidence="7">
    <location>
        <position position="32"/>
    </location>
    <ligand>
        <name>substrate</name>
    </ligand>
</feature>
<keyword evidence="5 7" id="KW-0067">ATP-binding</keyword>
<dbReference type="InterPro" id="IPR000623">
    <property type="entry name" value="Shikimate_kinase/TSH1"/>
</dbReference>
<evidence type="ECO:0000256" key="3">
    <source>
        <dbReference type="ARBA" id="ARBA00022741"/>
    </source>
</evidence>
<proteinExistence type="inferred from homology"/>
<evidence type="ECO:0000256" key="1">
    <source>
        <dbReference type="ARBA" id="ARBA00022605"/>
    </source>
</evidence>
<dbReference type="Gene3D" id="3.40.50.300">
    <property type="entry name" value="P-loop containing nucleotide triphosphate hydrolases"/>
    <property type="match status" value="1"/>
</dbReference>
<dbReference type="CDD" id="cd00464">
    <property type="entry name" value="SK"/>
    <property type="match status" value="1"/>
</dbReference>
<feature type="binding site" evidence="7">
    <location>
        <position position="116"/>
    </location>
    <ligand>
        <name>ATP</name>
        <dbReference type="ChEBI" id="CHEBI:30616"/>
    </ligand>
</feature>
<keyword evidence="1 7" id="KW-0028">Amino-acid biosynthesis</keyword>
<comment type="subunit">
    <text evidence="7">Monomer.</text>
</comment>
<keyword evidence="7" id="KW-0479">Metal-binding</keyword>
<dbReference type="GO" id="GO:0008652">
    <property type="term" value="P:amino acid biosynthetic process"/>
    <property type="evidence" value="ECO:0007669"/>
    <property type="project" value="UniProtKB-KW"/>
</dbReference>
<dbReference type="SUPFAM" id="SSF52540">
    <property type="entry name" value="P-loop containing nucleoside triphosphate hydrolases"/>
    <property type="match status" value="1"/>
</dbReference>
<feature type="binding site" evidence="7">
    <location>
        <position position="136"/>
    </location>
    <ligand>
        <name>substrate</name>
    </ligand>
</feature>
<dbReference type="UniPathway" id="UPA00053">
    <property type="reaction ID" value="UER00088"/>
</dbReference>
<evidence type="ECO:0000313" key="8">
    <source>
        <dbReference type="EMBL" id="SPD73719.1"/>
    </source>
</evidence>
<evidence type="ECO:0000256" key="5">
    <source>
        <dbReference type="ARBA" id="ARBA00022840"/>
    </source>
</evidence>
<comment type="similarity">
    <text evidence="7">Belongs to the shikimate kinase family.</text>
</comment>
<gene>
    <name evidence="7 8" type="primary">aroK</name>
    <name evidence="8" type="ORF">PITCH_A1920058</name>
</gene>
<feature type="binding site" evidence="7">
    <location>
        <begin position="10"/>
        <end position="15"/>
    </location>
    <ligand>
        <name>ATP</name>
        <dbReference type="ChEBI" id="CHEBI:30616"/>
    </ligand>
</feature>
<comment type="cofactor">
    <cofactor evidence="7">
        <name>Mg(2+)</name>
        <dbReference type="ChEBI" id="CHEBI:18420"/>
    </cofactor>
    <text evidence="7">Binds 1 Mg(2+) ion per subunit.</text>
</comment>
<evidence type="ECO:0000256" key="6">
    <source>
        <dbReference type="ARBA" id="ARBA00023141"/>
    </source>
</evidence>
<sequence>MNIVLIGYRGTGKSAVAEILSDALQMKSIGMDAEIVKRAGISIPEIVQKYGWPRFRDMETDLAREIGLMDNIIVDTGGGVIERSENIEALRQNGLTFWLKASVEMIVKRIETGTDRPALTDGKSFTEEVREVLENRLPKYSGAASYDIDTDNMDPDQVAARIIEIWKGVKDQAN</sequence>
<dbReference type="PRINTS" id="PR01100">
    <property type="entry name" value="SHIKIMTKNASE"/>
</dbReference>
<dbReference type="GO" id="GO:0009423">
    <property type="term" value="P:chorismate biosynthetic process"/>
    <property type="evidence" value="ECO:0007669"/>
    <property type="project" value="UniProtKB-UniRule"/>
</dbReference>
<dbReference type="EC" id="2.7.1.71" evidence="7"/>
<dbReference type="HAMAP" id="MF_00109">
    <property type="entry name" value="Shikimate_kinase"/>
    <property type="match status" value="1"/>
</dbReference>
<keyword evidence="4 7" id="KW-0418">Kinase</keyword>
<name>A0A445MWD1_9BACT</name>
<dbReference type="AlphaFoldDB" id="A0A445MWD1"/>
<dbReference type="Pfam" id="PF01202">
    <property type="entry name" value="SKI"/>
    <property type="match status" value="1"/>
</dbReference>
<feature type="binding site" evidence="7">
    <location>
        <position position="78"/>
    </location>
    <ligand>
        <name>substrate</name>
    </ligand>
</feature>
<keyword evidence="2 7" id="KW-0808">Transferase</keyword>
<dbReference type="EMBL" id="OJIN01000104">
    <property type="protein sequence ID" value="SPD73719.1"/>
    <property type="molecule type" value="Genomic_DNA"/>
</dbReference>
<comment type="subcellular location">
    <subcellularLocation>
        <location evidence="7">Cytoplasm</location>
    </subcellularLocation>
</comment>
<evidence type="ECO:0000256" key="4">
    <source>
        <dbReference type="ARBA" id="ARBA00022777"/>
    </source>
</evidence>
<feature type="binding site" evidence="7">
    <location>
        <position position="14"/>
    </location>
    <ligand>
        <name>Mg(2+)</name>
        <dbReference type="ChEBI" id="CHEBI:18420"/>
    </ligand>
</feature>
<dbReference type="PANTHER" id="PTHR21087:SF16">
    <property type="entry name" value="SHIKIMATE KINASE 1, CHLOROPLASTIC"/>
    <property type="match status" value="1"/>
</dbReference>
<protein>
    <recommendedName>
        <fullName evidence="7">Shikimate kinase</fullName>
        <shortName evidence="7">SK</shortName>
        <ecNumber evidence="7">2.7.1.71</ecNumber>
    </recommendedName>
</protein>
<dbReference type="GO" id="GO:0000287">
    <property type="term" value="F:magnesium ion binding"/>
    <property type="evidence" value="ECO:0007669"/>
    <property type="project" value="UniProtKB-UniRule"/>
</dbReference>